<dbReference type="GO" id="GO:0030154">
    <property type="term" value="P:cell differentiation"/>
    <property type="evidence" value="ECO:0007669"/>
    <property type="project" value="TreeGrafter"/>
</dbReference>
<dbReference type="EMBL" id="CAJNOM010000365">
    <property type="protein sequence ID" value="CAF1394497.1"/>
    <property type="molecule type" value="Genomic_DNA"/>
</dbReference>
<dbReference type="SMART" id="SM00399">
    <property type="entry name" value="ZnF_C4"/>
    <property type="match status" value="1"/>
</dbReference>
<keyword evidence="1" id="KW-0479">Metal-binding</keyword>
<dbReference type="GO" id="GO:0000978">
    <property type="term" value="F:RNA polymerase II cis-regulatory region sequence-specific DNA binding"/>
    <property type="evidence" value="ECO:0007669"/>
    <property type="project" value="TreeGrafter"/>
</dbReference>
<protein>
    <recommendedName>
        <fullName evidence="9">Nuclear receptor domain-containing protein</fullName>
    </recommendedName>
</protein>
<evidence type="ECO:0000256" key="1">
    <source>
        <dbReference type="ARBA" id="ARBA00022723"/>
    </source>
</evidence>
<gene>
    <name evidence="10" type="ORF">BJG266_LOCUS8473</name>
    <name evidence="11" type="ORF">QVE165_LOCUS36400</name>
    <name evidence="12" type="ORF">QVE165_LOCUS36602</name>
</gene>
<evidence type="ECO:0000259" key="9">
    <source>
        <dbReference type="PROSITE" id="PS51030"/>
    </source>
</evidence>
<dbReference type="InterPro" id="IPR001628">
    <property type="entry name" value="Znf_hrmn_rcpt"/>
</dbReference>
<dbReference type="PRINTS" id="PR00047">
    <property type="entry name" value="STROIDFINGER"/>
</dbReference>
<dbReference type="Gene3D" id="3.30.50.10">
    <property type="entry name" value="Erythroid Transcription Factor GATA-1, subunit A"/>
    <property type="match status" value="1"/>
</dbReference>
<dbReference type="AlphaFoldDB" id="A0A815KV34"/>
<dbReference type="GO" id="GO:0000122">
    <property type="term" value="P:negative regulation of transcription by RNA polymerase II"/>
    <property type="evidence" value="ECO:0007669"/>
    <property type="project" value="TreeGrafter"/>
</dbReference>
<evidence type="ECO:0000313" key="11">
    <source>
        <dbReference type="EMBL" id="CAF1394497.1"/>
    </source>
</evidence>
<keyword evidence="6" id="KW-0804">Transcription</keyword>
<dbReference type="InterPro" id="IPR013088">
    <property type="entry name" value="Znf_NHR/GATA"/>
</dbReference>
<dbReference type="Proteomes" id="UP000663832">
    <property type="component" value="Unassembled WGS sequence"/>
</dbReference>
<keyword evidence="3" id="KW-0862">Zinc</keyword>
<keyword evidence="7" id="KW-0675">Receptor</keyword>
<keyword evidence="8" id="KW-0539">Nucleus</keyword>
<dbReference type="SUPFAM" id="SSF57716">
    <property type="entry name" value="Glucocorticoid receptor-like (DNA-binding domain)"/>
    <property type="match status" value="1"/>
</dbReference>
<comment type="caution">
    <text evidence="12">The sequence shown here is derived from an EMBL/GenBank/DDBJ whole genome shotgun (WGS) entry which is preliminary data.</text>
</comment>
<dbReference type="PROSITE" id="PS00031">
    <property type="entry name" value="NUCLEAR_REC_DBD_1"/>
    <property type="match status" value="1"/>
</dbReference>
<reference evidence="12" key="1">
    <citation type="submission" date="2021-02" db="EMBL/GenBank/DDBJ databases">
        <authorList>
            <person name="Nowell W R."/>
        </authorList>
    </citation>
    <scope>NUCLEOTIDE SEQUENCE</scope>
</reference>
<feature type="domain" description="Nuclear receptor" evidence="9">
    <location>
        <begin position="22"/>
        <end position="98"/>
    </location>
</feature>
<evidence type="ECO:0000313" key="13">
    <source>
        <dbReference type="Proteomes" id="UP000663832"/>
    </source>
</evidence>
<name>A0A815KV34_9BILA</name>
<evidence type="ECO:0000313" key="12">
    <source>
        <dbReference type="EMBL" id="CAF1398127.1"/>
    </source>
</evidence>
<dbReference type="InterPro" id="IPR050234">
    <property type="entry name" value="Nuclear_hormone_rcpt_NR1"/>
</dbReference>
<dbReference type="GO" id="GO:0008270">
    <property type="term" value="F:zinc ion binding"/>
    <property type="evidence" value="ECO:0007669"/>
    <property type="project" value="UniProtKB-KW"/>
</dbReference>
<evidence type="ECO:0000256" key="2">
    <source>
        <dbReference type="ARBA" id="ARBA00022771"/>
    </source>
</evidence>
<dbReference type="Pfam" id="PF00105">
    <property type="entry name" value="zf-C4"/>
    <property type="match status" value="1"/>
</dbReference>
<evidence type="ECO:0000313" key="10">
    <source>
        <dbReference type="EMBL" id="CAF0862822.1"/>
    </source>
</evidence>
<evidence type="ECO:0000256" key="5">
    <source>
        <dbReference type="ARBA" id="ARBA00023125"/>
    </source>
</evidence>
<organism evidence="12 13">
    <name type="scientific">Adineta steineri</name>
    <dbReference type="NCBI Taxonomy" id="433720"/>
    <lineage>
        <taxon>Eukaryota</taxon>
        <taxon>Metazoa</taxon>
        <taxon>Spiralia</taxon>
        <taxon>Gnathifera</taxon>
        <taxon>Rotifera</taxon>
        <taxon>Eurotatoria</taxon>
        <taxon>Bdelloidea</taxon>
        <taxon>Adinetida</taxon>
        <taxon>Adinetidae</taxon>
        <taxon>Adineta</taxon>
    </lineage>
</organism>
<dbReference type="GO" id="GO:0004879">
    <property type="term" value="F:nuclear receptor activity"/>
    <property type="evidence" value="ECO:0007669"/>
    <property type="project" value="TreeGrafter"/>
</dbReference>
<dbReference type="PROSITE" id="PS51030">
    <property type="entry name" value="NUCLEAR_REC_DBD_2"/>
    <property type="match status" value="1"/>
</dbReference>
<keyword evidence="2" id="KW-0863">Zinc-finger</keyword>
<dbReference type="PANTHER" id="PTHR24082">
    <property type="entry name" value="NUCLEAR HORMONE RECEPTOR"/>
    <property type="match status" value="1"/>
</dbReference>
<evidence type="ECO:0000256" key="7">
    <source>
        <dbReference type="ARBA" id="ARBA00023170"/>
    </source>
</evidence>
<sequence>MTNSINLKVESTTIIQESKTSSQQCQICGAPALFSNYGVISCSSCKMFFKRNAELKQDSFICDFSNQCEITLYSRRICAACRLAKCFTKGMQIGLIRGSRTKKNTKRKNKKNSIEPVLSTTTSSTLMITNTNSQPCQLSNQLQLDPPTLSIEQWNLITNLTHTFDEYSGLTTALIFKNQQNLLPYKFRFKLGSVSEFIKFIMTNIPQIIEKNRDFRSLSLHDRSILLRNTIKYSECIGATFILHQSHLLDDPYFNQSNEFIFGSDVMSTIIRLSETFDSDATFVKLIFAIIGFSTIAYTVYSDNITSNLIDIKAVLRIQDKYVELAWQYMVFKYSYEQAVIRFCQLIKFLFKVNFTIVESSRIEEYSNLISSIIQQTEQNLMLNN</sequence>
<dbReference type="PANTHER" id="PTHR24082:SF283">
    <property type="entry name" value="NUCLEAR HORMONE RECEPTOR HR96"/>
    <property type="match status" value="1"/>
</dbReference>
<dbReference type="OrthoDB" id="10032732at2759"/>
<proteinExistence type="predicted"/>
<accession>A0A815KV34</accession>
<dbReference type="SUPFAM" id="SSF48508">
    <property type="entry name" value="Nuclear receptor ligand-binding domain"/>
    <property type="match status" value="1"/>
</dbReference>
<dbReference type="InterPro" id="IPR035500">
    <property type="entry name" value="NHR-like_dom_sf"/>
</dbReference>
<keyword evidence="4" id="KW-0805">Transcription regulation</keyword>
<evidence type="ECO:0000256" key="3">
    <source>
        <dbReference type="ARBA" id="ARBA00022833"/>
    </source>
</evidence>
<dbReference type="EMBL" id="CAJNOM010000369">
    <property type="protein sequence ID" value="CAF1398127.1"/>
    <property type="molecule type" value="Genomic_DNA"/>
</dbReference>
<dbReference type="Proteomes" id="UP000663877">
    <property type="component" value="Unassembled WGS sequence"/>
</dbReference>
<evidence type="ECO:0000256" key="8">
    <source>
        <dbReference type="ARBA" id="ARBA00023242"/>
    </source>
</evidence>
<evidence type="ECO:0000256" key="4">
    <source>
        <dbReference type="ARBA" id="ARBA00023015"/>
    </source>
</evidence>
<evidence type="ECO:0000256" key="6">
    <source>
        <dbReference type="ARBA" id="ARBA00023163"/>
    </source>
</evidence>
<dbReference type="GO" id="GO:0045944">
    <property type="term" value="P:positive regulation of transcription by RNA polymerase II"/>
    <property type="evidence" value="ECO:0007669"/>
    <property type="project" value="TreeGrafter"/>
</dbReference>
<keyword evidence="13" id="KW-1185">Reference proteome</keyword>
<keyword evidence="5" id="KW-0238">DNA-binding</keyword>
<dbReference type="EMBL" id="CAJNOI010000026">
    <property type="protein sequence ID" value="CAF0862822.1"/>
    <property type="molecule type" value="Genomic_DNA"/>
</dbReference>